<organism evidence="1 2">
    <name type="scientific">Halteria grandinella</name>
    <dbReference type="NCBI Taxonomy" id="5974"/>
    <lineage>
        <taxon>Eukaryota</taxon>
        <taxon>Sar</taxon>
        <taxon>Alveolata</taxon>
        <taxon>Ciliophora</taxon>
        <taxon>Intramacronucleata</taxon>
        <taxon>Spirotrichea</taxon>
        <taxon>Stichotrichia</taxon>
        <taxon>Sporadotrichida</taxon>
        <taxon>Halteriidae</taxon>
        <taxon>Halteria</taxon>
    </lineage>
</organism>
<accession>A0A8J8NN35</accession>
<evidence type="ECO:0000313" key="1">
    <source>
        <dbReference type="EMBL" id="TNV78342.1"/>
    </source>
</evidence>
<dbReference type="Proteomes" id="UP000785679">
    <property type="component" value="Unassembled WGS sequence"/>
</dbReference>
<dbReference type="AlphaFoldDB" id="A0A8J8NN35"/>
<name>A0A8J8NN35_HALGN</name>
<proteinExistence type="predicted"/>
<keyword evidence="2" id="KW-1185">Reference proteome</keyword>
<dbReference type="EMBL" id="RRYP01010497">
    <property type="protein sequence ID" value="TNV78342.1"/>
    <property type="molecule type" value="Genomic_DNA"/>
</dbReference>
<evidence type="ECO:0000313" key="2">
    <source>
        <dbReference type="Proteomes" id="UP000785679"/>
    </source>
</evidence>
<gene>
    <name evidence="1" type="ORF">FGO68_gene9475</name>
</gene>
<sequence length="438" mass="49352">MLKNNGNKIRMIDAFFQHQAPLDFYDNAEDYPFNFTIKPYEQMIAFKQLIREHRVKIKESNSLERLPFIKRNLQIVVDSKKQAPLLGDGQITTALKNNKILKAFVPSQTKKLLSNETLSSMPSESAPSSNADVIGNTMTLSPAHIQSKVFTINARTKPSRNFPSMLTGGLSNFIAKDGLTSLRKQEILSAYNIQTRNIGDNYVTLLQIQPSTSTIKAKVNRHSVETKKVVTDYELMDQGALEGLKARKKRNKSKRRNVGQGNQTVILTSAEDPSTDILGGDDFDDSHCNEFSLKDSPRLKDYKVRSTIGQVLPKIIKERSNDKEITRNTITMNIGKMNMMGVTRQNKFIHYTQGANANTSLNRSIELQNSRIDSIFPAGVKIKKRRLRLADVSLPSLKKDGRNLCDASLQPKRMMALTEQEEAIVKKIRALKLSRVVV</sequence>
<comment type="caution">
    <text evidence="1">The sequence shown here is derived from an EMBL/GenBank/DDBJ whole genome shotgun (WGS) entry which is preliminary data.</text>
</comment>
<reference evidence="1" key="1">
    <citation type="submission" date="2019-06" db="EMBL/GenBank/DDBJ databases">
        <authorList>
            <person name="Zheng W."/>
        </authorList>
    </citation>
    <scope>NUCLEOTIDE SEQUENCE</scope>
    <source>
        <strain evidence="1">QDHG01</strain>
    </source>
</reference>
<protein>
    <submittedName>
        <fullName evidence="1">Uncharacterized protein</fullName>
    </submittedName>
</protein>